<evidence type="ECO:0000313" key="1">
    <source>
        <dbReference type="EMBL" id="SPO01781.1"/>
    </source>
</evidence>
<dbReference type="Proteomes" id="UP001187682">
    <property type="component" value="Unassembled WGS sequence"/>
</dbReference>
<dbReference type="EMBL" id="ONZQ02000005">
    <property type="protein sequence ID" value="SPO01781.1"/>
    <property type="molecule type" value="Genomic_DNA"/>
</dbReference>
<dbReference type="CDD" id="cd01709">
    <property type="entry name" value="RT_like_1"/>
    <property type="match status" value="1"/>
</dbReference>
<evidence type="ECO:0008006" key="3">
    <source>
        <dbReference type="Google" id="ProtNLM"/>
    </source>
</evidence>
<comment type="caution">
    <text evidence="1">The sequence shown here is derived from an EMBL/GenBank/DDBJ whole genome shotgun (WGS) entry which is preliminary data.</text>
</comment>
<dbReference type="PANTHER" id="PTHR37015">
    <property type="entry name" value="REVERSE TRANSCRIPTASE DOMAIN-CONTAINING PROTEIN"/>
    <property type="match status" value="1"/>
</dbReference>
<proteinExistence type="predicted"/>
<reference evidence="1" key="1">
    <citation type="submission" date="2018-03" db="EMBL/GenBank/DDBJ databases">
        <authorList>
            <person name="Guldener U."/>
        </authorList>
    </citation>
    <scope>NUCLEOTIDE SEQUENCE</scope>
</reference>
<dbReference type="PANTHER" id="PTHR37015:SF1">
    <property type="entry name" value="REVERSE TRANSCRIPTASE DOMAIN-CONTAINING PROTEIN"/>
    <property type="match status" value="1"/>
</dbReference>
<keyword evidence="2" id="KW-1185">Reference proteome</keyword>
<name>A0AAE8MW54_9PEZI</name>
<organism evidence="1 2">
    <name type="scientific">Cephalotrichum gorgonifer</name>
    <dbReference type="NCBI Taxonomy" id="2041049"/>
    <lineage>
        <taxon>Eukaryota</taxon>
        <taxon>Fungi</taxon>
        <taxon>Dikarya</taxon>
        <taxon>Ascomycota</taxon>
        <taxon>Pezizomycotina</taxon>
        <taxon>Sordariomycetes</taxon>
        <taxon>Hypocreomycetidae</taxon>
        <taxon>Microascales</taxon>
        <taxon>Microascaceae</taxon>
        <taxon>Cephalotrichum</taxon>
    </lineage>
</organism>
<evidence type="ECO:0000313" key="2">
    <source>
        <dbReference type="Proteomes" id="UP001187682"/>
    </source>
</evidence>
<dbReference type="AlphaFoldDB" id="A0AAE8MW54"/>
<sequence>MAPAASVLSQTLKSISLTKIREISKQRAKYEDRKDAVLAKAAEHSDSPHRRIDHLLQGVKDLYPEALSDHKVKNVRYWVQQSRYDSSVPPDMLESCEALLRGKLEVQSRRLALAHLYSRLVTEWMEPAAPMNGESPATINTPIEDAERQKERLQELCDRFEEVVFSPLETDEVQIDLYMNGLFPSEDSNKALAALRKKIGDESDSLMRSSSPFTNETLNWSIRALLAEDLLSDEKQVILRDFLENDMVLGEIADVLNMRFADFDSWEWDAGPDGIPVLPRQQLNGKYRIWMDEDVLQAIFVEYVGIRCCNLLSDKLKDFVQGRDNDVWRWGIGPSMGPEDDLRRRYYLGGAYSIDGGVNSIRKQNYDYDFFLSQLPDSPTALGAGSYDNDGDDQDDGQGWSNIKQYMLRTLATETMVHLSLRHEAAVVQSDLKWYATGLSHATIFAVMRFFGFPEKLISFYRKALQAPLNLSPSSDGASGGGPRTRQRGVPIAHATEKFIGELILFAMDLAVNRDTGMLLYRLHDDLFLVGEPARCAKAWKTMNVFAGVMGLEFNMHKTGSVYLTDNDKAQNPDVAQILPKGTVQIGHLALDPESGNWVIDQEQVGEHVAQLKKQLGACGSILGWVQTWNSCIGRFFSHTFGEPGYCFGREHIDSILETYRKLNRVLFGDDVADQAGGEGSAVQYLKGKIRERFEVSDIPDAFLLLPEEMGGLGLRNPFIPLLVLREKVIEDMLSPGQVLQKAFEAEREAYAVALKKFTELGTTEERLRQLRGGYSDTDAYRNAKKHVVDTFDDDDLDNFFSFEEYMRFSETTSPRLREAYVRLTSTPQADGPIVDDDVETALRSAGISLRDESPKAKEARWALQMFRVELRDTVGELRLVEKNLLPLGVLAMMRQKAVKWTMVL</sequence>
<gene>
    <name evidence="1" type="ORF">DNG_04454</name>
</gene>
<accession>A0AAE8MW54</accession>
<protein>
    <recommendedName>
        <fullName evidence="3">Reverse transcriptase domain-containing protein</fullName>
    </recommendedName>
</protein>